<evidence type="ECO:0000313" key="2">
    <source>
        <dbReference type="WBParaSite" id="PS1159_v2.g13453.t1"/>
    </source>
</evidence>
<organism evidence="1 2">
    <name type="scientific">Panagrolaimus sp. PS1159</name>
    <dbReference type="NCBI Taxonomy" id="55785"/>
    <lineage>
        <taxon>Eukaryota</taxon>
        <taxon>Metazoa</taxon>
        <taxon>Ecdysozoa</taxon>
        <taxon>Nematoda</taxon>
        <taxon>Chromadorea</taxon>
        <taxon>Rhabditida</taxon>
        <taxon>Tylenchina</taxon>
        <taxon>Panagrolaimomorpha</taxon>
        <taxon>Panagrolaimoidea</taxon>
        <taxon>Panagrolaimidae</taxon>
        <taxon>Panagrolaimus</taxon>
    </lineage>
</organism>
<reference evidence="2" key="1">
    <citation type="submission" date="2022-11" db="UniProtKB">
        <authorList>
            <consortium name="WormBaseParasite"/>
        </authorList>
    </citation>
    <scope>IDENTIFICATION</scope>
</reference>
<evidence type="ECO:0000313" key="1">
    <source>
        <dbReference type="Proteomes" id="UP000887580"/>
    </source>
</evidence>
<dbReference type="Proteomes" id="UP000887580">
    <property type="component" value="Unplaced"/>
</dbReference>
<dbReference type="WBParaSite" id="PS1159_v2.g13453.t1">
    <property type="protein sequence ID" value="PS1159_v2.g13453.t1"/>
    <property type="gene ID" value="PS1159_v2.g13453"/>
</dbReference>
<proteinExistence type="predicted"/>
<sequence>MNRKYFITFIFACIFGISNAGFDEEYAKQMVNFAAASFIAPKTKNNVDLANQCFEKSFPDGEWEKPEQYSRDSCAGFFSDECQLVIARSQKLNMVVIAFRGTIGKDQMNHEADASMKDYTPWTYNTSFGKVNTYFFNAAEAMWEDKVETYLNKYKGYKIAFTGHSLGGAIASLTALKARHLGLADVDKVSLYTFGEPRIGDSDVAKNFRDLVKESYRVVHYSDLVPHLPLCDGIFSDSCKDKAGHPYHQPQEIWYYNTDLTMDNSKYKICDANNGEDPNCSNGLSLLEFSKNIGTDHGADLHLHYYDHKLDEYGPKGCNSAVKFGLSFIALTFLFIFNFIKH</sequence>
<accession>A0AC35F3E1</accession>
<name>A0AC35F3E1_9BILA</name>
<protein>
    <submittedName>
        <fullName evidence="2">Fungal lipase-like domain-containing protein</fullName>
    </submittedName>
</protein>